<gene>
    <name evidence="2" type="ORF">DI555_21030</name>
</gene>
<evidence type="ECO:0000259" key="1">
    <source>
        <dbReference type="PROSITE" id="PS51352"/>
    </source>
</evidence>
<dbReference type="PROSITE" id="PS51352">
    <property type="entry name" value="THIOREDOXIN_2"/>
    <property type="match status" value="1"/>
</dbReference>
<dbReference type="GO" id="GO:0016491">
    <property type="term" value="F:oxidoreductase activity"/>
    <property type="evidence" value="ECO:0007669"/>
    <property type="project" value="InterPro"/>
</dbReference>
<dbReference type="InterPro" id="IPR000866">
    <property type="entry name" value="AhpC/TSA"/>
</dbReference>
<organism evidence="2 3">
    <name type="scientific">Novosphingobium pentaromativorans</name>
    <dbReference type="NCBI Taxonomy" id="205844"/>
    <lineage>
        <taxon>Bacteria</taxon>
        <taxon>Pseudomonadati</taxon>
        <taxon>Pseudomonadota</taxon>
        <taxon>Alphaproteobacteria</taxon>
        <taxon>Sphingomonadales</taxon>
        <taxon>Sphingomonadaceae</taxon>
        <taxon>Novosphingobium</taxon>
    </lineage>
</organism>
<dbReference type="InterPro" id="IPR013766">
    <property type="entry name" value="Thioredoxin_domain"/>
</dbReference>
<reference evidence="2 3" key="1">
    <citation type="submission" date="2017-08" db="EMBL/GenBank/DDBJ databases">
        <title>Infants hospitalized years apart are colonized by the same room-sourced microbial strains.</title>
        <authorList>
            <person name="Brooks B."/>
            <person name="Olm M.R."/>
            <person name="Firek B.A."/>
            <person name="Baker R."/>
            <person name="Thomas B.C."/>
            <person name="Morowitz M.J."/>
            <person name="Banfield J.F."/>
        </authorList>
    </citation>
    <scope>NUCLEOTIDE SEQUENCE [LARGE SCALE GENOMIC DNA]</scope>
    <source>
        <strain evidence="2">S2_005_002_R2_33</strain>
    </source>
</reference>
<evidence type="ECO:0000313" key="3">
    <source>
        <dbReference type="Proteomes" id="UP000249082"/>
    </source>
</evidence>
<dbReference type="Pfam" id="PF00578">
    <property type="entry name" value="AhpC-TSA"/>
    <property type="match status" value="1"/>
</dbReference>
<dbReference type="Gene3D" id="3.40.30.10">
    <property type="entry name" value="Glutaredoxin"/>
    <property type="match status" value="1"/>
</dbReference>
<dbReference type="GO" id="GO:0016209">
    <property type="term" value="F:antioxidant activity"/>
    <property type="evidence" value="ECO:0007669"/>
    <property type="project" value="InterPro"/>
</dbReference>
<protein>
    <submittedName>
        <fullName evidence="2">Alkyl hydroperoxide reductase</fullName>
    </submittedName>
</protein>
<evidence type="ECO:0000313" key="2">
    <source>
        <dbReference type="EMBL" id="PZQ51774.1"/>
    </source>
</evidence>
<name>A0A2W5NF52_9SPHN</name>
<feature type="domain" description="Thioredoxin" evidence="1">
    <location>
        <begin position="45"/>
        <end position="216"/>
    </location>
</feature>
<accession>A0A2W5NF52</accession>
<sequence>MSKSLEDRFAELQAERVRTWNEDQLARNALQRRLLTERHDPAKLPQVGDAIAPFTLIDQDGRELTRDDLLAQGPAVLLFFRFGGCPACNIALPYYNETLWPHLRERGIPLVAASAQIPVDRSLIDRHALGFTVASDPDYALARSLGITFLPEEQPRVEPGAAWIGATLGTDSYEIDQPAVLVLDETARVLFFEASPDWLLRTESEAILAALAIVASPSINEAR</sequence>
<dbReference type="SUPFAM" id="SSF52833">
    <property type="entry name" value="Thioredoxin-like"/>
    <property type="match status" value="1"/>
</dbReference>
<dbReference type="InterPro" id="IPR036249">
    <property type="entry name" value="Thioredoxin-like_sf"/>
</dbReference>
<proteinExistence type="predicted"/>
<dbReference type="CDD" id="cd02970">
    <property type="entry name" value="PRX_like2"/>
    <property type="match status" value="1"/>
</dbReference>
<comment type="caution">
    <text evidence="2">The sequence shown here is derived from an EMBL/GenBank/DDBJ whole genome shotgun (WGS) entry which is preliminary data.</text>
</comment>
<dbReference type="EMBL" id="QFPX01000025">
    <property type="protein sequence ID" value="PZQ51774.1"/>
    <property type="molecule type" value="Genomic_DNA"/>
</dbReference>
<dbReference type="AlphaFoldDB" id="A0A2W5NF52"/>
<dbReference type="Proteomes" id="UP000249082">
    <property type="component" value="Unassembled WGS sequence"/>
</dbReference>